<protein>
    <submittedName>
        <fullName evidence="1">Uncharacterized protein</fullName>
    </submittedName>
</protein>
<dbReference type="EMBL" id="JYDV01000063">
    <property type="protein sequence ID" value="KRZ37050.1"/>
    <property type="molecule type" value="Genomic_DNA"/>
</dbReference>
<accession>A0A0V1JPY5</accession>
<evidence type="ECO:0000313" key="1">
    <source>
        <dbReference type="EMBL" id="KRZ37050.1"/>
    </source>
</evidence>
<sequence length="102" mass="12253">MNSVLNGRRINFEETKRFLREQPQFQCSSCDEWYVWAATSNKVSRCKAYRMKLAACRSFYEEFVLIYDKQGFSAVLWTCFVLTTVIRQKYHIDNCTVDKQRR</sequence>
<dbReference type="Proteomes" id="UP000054826">
    <property type="component" value="Unassembled WGS sequence"/>
</dbReference>
<name>A0A0V1JPY5_TRIPS</name>
<proteinExistence type="predicted"/>
<organism evidence="1 2">
    <name type="scientific">Trichinella pseudospiralis</name>
    <name type="common">Parasitic roundworm</name>
    <dbReference type="NCBI Taxonomy" id="6337"/>
    <lineage>
        <taxon>Eukaryota</taxon>
        <taxon>Metazoa</taxon>
        <taxon>Ecdysozoa</taxon>
        <taxon>Nematoda</taxon>
        <taxon>Enoplea</taxon>
        <taxon>Dorylaimia</taxon>
        <taxon>Trichinellida</taxon>
        <taxon>Trichinellidae</taxon>
        <taxon>Trichinella</taxon>
    </lineage>
</organism>
<evidence type="ECO:0000313" key="2">
    <source>
        <dbReference type="Proteomes" id="UP000054826"/>
    </source>
</evidence>
<dbReference type="AlphaFoldDB" id="A0A0V1JPY5"/>
<gene>
    <name evidence="1" type="ORF">T4C_5240</name>
</gene>
<comment type="caution">
    <text evidence="1">The sequence shown here is derived from an EMBL/GenBank/DDBJ whole genome shotgun (WGS) entry which is preliminary data.</text>
</comment>
<reference evidence="1 2" key="1">
    <citation type="submission" date="2015-01" db="EMBL/GenBank/DDBJ databases">
        <title>Evolution of Trichinella species and genotypes.</title>
        <authorList>
            <person name="Korhonen P.K."/>
            <person name="Edoardo P."/>
            <person name="Giuseppe L.R."/>
            <person name="Gasser R.B."/>
        </authorList>
    </citation>
    <scope>NUCLEOTIDE SEQUENCE [LARGE SCALE GENOMIC DNA]</scope>
    <source>
        <strain evidence="1">ISS176</strain>
    </source>
</reference>